<dbReference type="GO" id="GO:0005886">
    <property type="term" value="C:plasma membrane"/>
    <property type="evidence" value="ECO:0007669"/>
    <property type="project" value="TreeGrafter"/>
</dbReference>
<dbReference type="PANTHER" id="PTHR12741">
    <property type="entry name" value="LYST-INTERACTING PROTEIN LIP5 DOPAMINE RESPONSIVE PROTEIN DRG-1"/>
    <property type="match status" value="1"/>
</dbReference>
<gene>
    <name evidence="3" type="ORF">AaE_007231</name>
</gene>
<dbReference type="Pfam" id="PF02364">
    <property type="entry name" value="Glucan_synthase"/>
    <property type="match status" value="1"/>
</dbReference>
<feature type="non-terminal residue" evidence="3">
    <location>
        <position position="75"/>
    </location>
</feature>
<dbReference type="EMBL" id="VJMI01012999">
    <property type="protein sequence ID" value="KAF0748839.1"/>
    <property type="molecule type" value="Genomic_DNA"/>
</dbReference>
<name>A0A6A5AF09_APHAT</name>
<comment type="caution">
    <text evidence="3">The sequence shown here is derived from an EMBL/GenBank/DDBJ whole genome shotgun (WGS) entry which is preliminary data.</text>
</comment>
<sequence length="75" mass="8777">MQQIYKFEAKLAQGAAEQSLSRDVYRLAHRLDFFKLLSFYYNHVGFYLSMSFVIWTVHVLVYINVLRALLGVEGT</sequence>
<dbReference type="GO" id="GO:0003843">
    <property type="term" value="F:1,3-beta-D-glucan synthase activity"/>
    <property type="evidence" value="ECO:0007669"/>
    <property type="project" value="InterPro"/>
</dbReference>
<keyword evidence="1" id="KW-0812">Transmembrane</keyword>
<dbReference type="AlphaFoldDB" id="A0A6A5AF09"/>
<feature type="transmembrane region" description="Helical" evidence="1">
    <location>
        <begin position="44"/>
        <end position="65"/>
    </location>
</feature>
<proteinExistence type="predicted"/>
<dbReference type="InterPro" id="IPR003440">
    <property type="entry name" value="Glyco_trans_48_dom"/>
</dbReference>
<evidence type="ECO:0000313" key="4">
    <source>
        <dbReference type="Proteomes" id="UP000469452"/>
    </source>
</evidence>
<feature type="domain" description="Glycosyl transferase 48" evidence="2">
    <location>
        <begin position="2"/>
        <end position="65"/>
    </location>
</feature>
<dbReference type="GO" id="GO:0006075">
    <property type="term" value="P:(1-&gt;3)-beta-D-glucan biosynthetic process"/>
    <property type="evidence" value="ECO:0007669"/>
    <property type="project" value="InterPro"/>
</dbReference>
<dbReference type="GO" id="GO:0000148">
    <property type="term" value="C:1,3-beta-D-glucan synthase complex"/>
    <property type="evidence" value="ECO:0007669"/>
    <property type="project" value="InterPro"/>
</dbReference>
<keyword evidence="1" id="KW-0472">Membrane</keyword>
<dbReference type="Proteomes" id="UP000469452">
    <property type="component" value="Unassembled WGS sequence"/>
</dbReference>
<evidence type="ECO:0000313" key="3">
    <source>
        <dbReference type="EMBL" id="KAF0748839.1"/>
    </source>
</evidence>
<organism evidence="3 4">
    <name type="scientific">Aphanomyces astaci</name>
    <name type="common">Crayfish plague agent</name>
    <dbReference type="NCBI Taxonomy" id="112090"/>
    <lineage>
        <taxon>Eukaryota</taxon>
        <taxon>Sar</taxon>
        <taxon>Stramenopiles</taxon>
        <taxon>Oomycota</taxon>
        <taxon>Saprolegniomycetes</taxon>
        <taxon>Saprolegniales</taxon>
        <taxon>Verrucalvaceae</taxon>
        <taxon>Aphanomyces</taxon>
    </lineage>
</organism>
<evidence type="ECO:0000256" key="1">
    <source>
        <dbReference type="SAM" id="Phobius"/>
    </source>
</evidence>
<evidence type="ECO:0000259" key="2">
    <source>
        <dbReference type="Pfam" id="PF02364"/>
    </source>
</evidence>
<reference evidence="3 4" key="1">
    <citation type="submission" date="2019-06" db="EMBL/GenBank/DDBJ databases">
        <title>Genomics analysis of Aphanomyces spp. identifies a new class of oomycete effector associated with host adaptation.</title>
        <authorList>
            <person name="Gaulin E."/>
        </authorList>
    </citation>
    <scope>NUCLEOTIDE SEQUENCE [LARGE SCALE GENOMIC DNA]</scope>
    <source>
        <strain evidence="3 4">E</strain>
    </source>
</reference>
<accession>A0A6A5AF09</accession>
<dbReference type="PANTHER" id="PTHR12741:SF48">
    <property type="entry name" value="1,3-BETA-GLUCAN SYNTHASE COMPONENT FKS1-RELATED"/>
    <property type="match status" value="1"/>
</dbReference>
<keyword evidence="1" id="KW-1133">Transmembrane helix</keyword>
<protein>
    <recommendedName>
        <fullName evidence="2">Glycosyl transferase 48 domain-containing protein</fullName>
    </recommendedName>
</protein>